<keyword evidence="2" id="KW-1185">Reference proteome</keyword>
<comment type="caution">
    <text evidence="1">The sequence shown here is derived from an EMBL/GenBank/DDBJ whole genome shotgun (WGS) entry which is preliminary data.</text>
</comment>
<accession>W4RMD8</accession>
<dbReference type="AlphaFoldDB" id="W4RMD8"/>
<evidence type="ECO:0000313" key="2">
    <source>
        <dbReference type="Proteomes" id="UP000018949"/>
    </source>
</evidence>
<proteinExistence type="predicted"/>
<organism evidence="1 2">
    <name type="scientific">Mesobacillus boroniphilus JCM 21738</name>
    <dbReference type="NCBI Taxonomy" id="1294265"/>
    <lineage>
        <taxon>Bacteria</taxon>
        <taxon>Bacillati</taxon>
        <taxon>Bacillota</taxon>
        <taxon>Bacilli</taxon>
        <taxon>Bacillales</taxon>
        <taxon>Bacillaceae</taxon>
        <taxon>Mesobacillus</taxon>
    </lineage>
</organism>
<evidence type="ECO:0000313" key="1">
    <source>
        <dbReference type="EMBL" id="GAE45590.1"/>
    </source>
</evidence>
<gene>
    <name evidence="1" type="ORF">JCM21738_2412</name>
</gene>
<dbReference type="EMBL" id="BAUW01000025">
    <property type="protein sequence ID" value="GAE45590.1"/>
    <property type="molecule type" value="Genomic_DNA"/>
</dbReference>
<name>W4RMD8_9BACI</name>
<reference evidence="1 2" key="1">
    <citation type="submission" date="2013-12" db="EMBL/GenBank/DDBJ databases">
        <title>NBRP : Genome information of microbial organism related human and environment.</title>
        <authorList>
            <person name="Hattori M."/>
            <person name="Oshima K."/>
            <person name="Inaba H."/>
            <person name="Suda W."/>
            <person name="Sakamoto M."/>
            <person name="Iino T."/>
            <person name="Kitahara M."/>
            <person name="Oshida Y."/>
            <person name="Iida T."/>
            <person name="Kudo T."/>
            <person name="Itoh T."/>
            <person name="Ahmed I."/>
            <person name="Ohkuma M."/>
        </authorList>
    </citation>
    <scope>NUCLEOTIDE SEQUENCE [LARGE SCALE GENOMIC DNA]</scope>
    <source>
        <strain evidence="1 2">JCM 21738</strain>
    </source>
</reference>
<sequence length="52" mass="5767">MEEANEKNIIIDDAAAMILVAVVLKHSLKRMKQTNRAGAKGGFPGHCKRCDW</sequence>
<dbReference type="Proteomes" id="UP000018949">
    <property type="component" value="Unassembled WGS sequence"/>
</dbReference>
<protein>
    <submittedName>
        <fullName evidence="1">Uncharacterized protein</fullName>
    </submittedName>
</protein>